<dbReference type="AlphaFoldDB" id="A0A2K9AJ36"/>
<dbReference type="InterPro" id="IPR058637">
    <property type="entry name" value="YknX-like_C"/>
</dbReference>
<organism evidence="3 4">
    <name type="scientific">Kangiella profundi</name>
    <dbReference type="NCBI Taxonomy" id="1561924"/>
    <lineage>
        <taxon>Bacteria</taxon>
        <taxon>Pseudomonadati</taxon>
        <taxon>Pseudomonadota</taxon>
        <taxon>Gammaproteobacteria</taxon>
        <taxon>Kangiellales</taxon>
        <taxon>Kangiellaceae</taxon>
        <taxon>Kangiella</taxon>
    </lineage>
</organism>
<dbReference type="Pfam" id="PF25876">
    <property type="entry name" value="HH_MFP_RND"/>
    <property type="match status" value="1"/>
</dbReference>
<accession>A0A2K9AJ36</accession>
<feature type="domain" description="YknX-like C-terminal permuted SH3-like" evidence="2">
    <location>
        <begin position="331"/>
        <end position="396"/>
    </location>
</feature>
<name>A0A2K9AJ36_9GAMM</name>
<dbReference type="GO" id="GO:0015562">
    <property type="term" value="F:efflux transmembrane transporter activity"/>
    <property type="evidence" value="ECO:0007669"/>
    <property type="project" value="TreeGrafter"/>
</dbReference>
<dbReference type="Pfam" id="PF25989">
    <property type="entry name" value="YknX_C"/>
    <property type="match status" value="1"/>
</dbReference>
<dbReference type="EMBL" id="CP025120">
    <property type="protein sequence ID" value="AUD78944.1"/>
    <property type="molecule type" value="Genomic_DNA"/>
</dbReference>
<dbReference type="PANTHER" id="PTHR30469:SF33">
    <property type="entry name" value="SLR1207 PROTEIN"/>
    <property type="match status" value="1"/>
</dbReference>
<gene>
    <name evidence="3" type="ORF">CW740_06650</name>
</gene>
<dbReference type="SUPFAM" id="SSF111369">
    <property type="entry name" value="HlyD-like secretion proteins"/>
    <property type="match status" value="1"/>
</dbReference>
<dbReference type="KEGG" id="kpd:CW740_06650"/>
<dbReference type="PANTHER" id="PTHR30469">
    <property type="entry name" value="MULTIDRUG RESISTANCE PROTEIN MDTA"/>
    <property type="match status" value="1"/>
</dbReference>
<dbReference type="Gene3D" id="2.40.420.20">
    <property type="match status" value="1"/>
</dbReference>
<sequence>MGINKRFKLWIVLAAVLVALLAYGFWPRAIEVETVTVTRGQFYEVVSEVGETEVKNIYQVSAPITGYLRRIELEVGDPVVANETVVAEIEPLRSQPLDPRSEKQAVAELHAAQSALEMTQAKLRQVQNELSFAKSDLERAQSLYKDQAISEREYDTAKKIYQSLQQELQATQATLQLRKAELERVQALLDTSLVEFLPKCDCSQVFAPTTGVVLTRYRESAGVINAAQPIMDIGDAKDLEVKVELISTEAVRVSEGQKVRMKGWGGETELEGVVRQVEPMAYKKVTALGIEEQRVNVYIDFTSPPEQWQKLGHGYQLDVEIILKDKPNSLILPVVAMVREGEQWISFVIVDNVAEKRILTVGAFNGLDAEILDGLSEGERVIYNPSASIEDGILVSIKKDLSSERAVKSK</sequence>
<dbReference type="Gene3D" id="2.40.50.100">
    <property type="match status" value="1"/>
</dbReference>
<evidence type="ECO:0000313" key="4">
    <source>
        <dbReference type="Proteomes" id="UP000232693"/>
    </source>
</evidence>
<dbReference type="InterPro" id="IPR058624">
    <property type="entry name" value="MdtA-like_HH"/>
</dbReference>
<feature type="domain" description="Multidrug resistance protein MdtA-like alpha-helical hairpin" evidence="1">
    <location>
        <begin position="117"/>
        <end position="158"/>
    </location>
</feature>
<dbReference type="RefSeq" id="WP_106646786.1">
    <property type="nucleotide sequence ID" value="NZ_BMGO01000001.1"/>
</dbReference>
<keyword evidence="4" id="KW-1185">Reference proteome</keyword>
<protein>
    <submittedName>
        <fullName evidence="3">RND transporter</fullName>
    </submittedName>
</protein>
<dbReference type="Gene3D" id="2.40.30.170">
    <property type="match status" value="1"/>
</dbReference>
<dbReference type="GO" id="GO:1990281">
    <property type="term" value="C:efflux pump complex"/>
    <property type="evidence" value="ECO:0007669"/>
    <property type="project" value="TreeGrafter"/>
</dbReference>
<reference evidence="3 4" key="1">
    <citation type="submission" date="2017-12" db="EMBL/GenBank/DDBJ databases">
        <title>Kangiella profundi FT102 completed genome.</title>
        <authorList>
            <person name="Xu J."/>
            <person name="Wang J."/>
            <person name="Lu Y."/>
        </authorList>
    </citation>
    <scope>NUCLEOTIDE SEQUENCE [LARGE SCALE GENOMIC DNA]</scope>
    <source>
        <strain evidence="3 4">FT102</strain>
    </source>
</reference>
<evidence type="ECO:0000259" key="1">
    <source>
        <dbReference type="Pfam" id="PF25876"/>
    </source>
</evidence>
<proteinExistence type="predicted"/>
<evidence type="ECO:0000259" key="2">
    <source>
        <dbReference type="Pfam" id="PF25989"/>
    </source>
</evidence>
<dbReference type="OrthoDB" id="9791520at2"/>
<dbReference type="Proteomes" id="UP000232693">
    <property type="component" value="Chromosome"/>
</dbReference>
<evidence type="ECO:0000313" key="3">
    <source>
        <dbReference type="EMBL" id="AUD78944.1"/>
    </source>
</evidence>
<dbReference type="Gene3D" id="1.10.287.470">
    <property type="entry name" value="Helix hairpin bin"/>
    <property type="match status" value="1"/>
</dbReference>